<dbReference type="GO" id="GO:0019441">
    <property type="term" value="P:L-tryptophan catabolic process to kynurenine"/>
    <property type="evidence" value="ECO:0007669"/>
    <property type="project" value="InterPro"/>
</dbReference>
<proteinExistence type="predicted"/>
<protein>
    <submittedName>
        <fullName evidence="1">Unannotated protein</fullName>
    </submittedName>
</protein>
<dbReference type="EMBL" id="CAEZYR010000080">
    <property type="protein sequence ID" value="CAB4755033.1"/>
    <property type="molecule type" value="Genomic_DNA"/>
</dbReference>
<gene>
    <name evidence="1" type="ORF">UFOPK2754_02040</name>
</gene>
<dbReference type="PANTHER" id="PTHR34861">
    <property type="match status" value="1"/>
</dbReference>
<dbReference type="InterPro" id="IPR037175">
    <property type="entry name" value="KFase_sf"/>
</dbReference>
<dbReference type="AlphaFoldDB" id="A0A6J6U8T8"/>
<dbReference type="InterPro" id="IPR007325">
    <property type="entry name" value="KFase/CYL"/>
</dbReference>
<organism evidence="1">
    <name type="scientific">freshwater metagenome</name>
    <dbReference type="NCBI Taxonomy" id="449393"/>
    <lineage>
        <taxon>unclassified sequences</taxon>
        <taxon>metagenomes</taxon>
        <taxon>ecological metagenomes</taxon>
    </lineage>
</organism>
<sequence>MHPIDDEPFDAAAVEAGAWPPPYGAGDVLGTYGEVTAHKRAAVLAMLVAAGAGGVRSFNLGETLFEGYPAYGSRTYSLDVHGSGFASTEHAETERSRPWGPNRLTSLEERVSFSFNLGAKINGLAHCGVGDLLYGGRSLAALVGGGSRALDTTTFGPPLVTRGLLFDVLGYYVAQGRHDAISHTAEGQALVRDDHRITVEDLEACAVWAGLGQIEAGDAVLLHTGWRRLLHTDPQRYLGANPGVFLRETRWLAQFRPALVGADTWCFETIDPAVTGPLVTPCHQELFVRFGIRLGESLALDELADAGVTQFVFCHAPLPAVGAISSNAPAIALAPELPFRP</sequence>
<dbReference type="Pfam" id="PF04199">
    <property type="entry name" value="Cyclase"/>
    <property type="match status" value="1"/>
</dbReference>
<dbReference type="Gene3D" id="3.50.30.50">
    <property type="entry name" value="Putative cyclase"/>
    <property type="match status" value="1"/>
</dbReference>
<dbReference type="GO" id="GO:0004061">
    <property type="term" value="F:arylformamidase activity"/>
    <property type="evidence" value="ECO:0007669"/>
    <property type="project" value="InterPro"/>
</dbReference>
<evidence type="ECO:0000313" key="1">
    <source>
        <dbReference type="EMBL" id="CAB4755033.1"/>
    </source>
</evidence>
<reference evidence="1" key="1">
    <citation type="submission" date="2020-05" db="EMBL/GenBank/DDBJ databases">
        <authorList>
            <person name="Chiriac C."/>
            <person name="Salcher M."/>
            <person name="Ghai R."/>
            <person name="Kavagutti S V."/>
        </authorList>
    </citation>
    <scope>NUCLEOTIDE SEQUENCE</scope>
</reference>
<name>A0A6J6U8T8_9ZZZZ</name>
<accession>A0A6J6U8T8</accession>
<dbReference type="PANTHER" id="PTHR34861:SF10">
    <property type="entry name" value="CYCLASE"/>
    <property type="match status" value="1"/>
</dbReference>
<dbReference type="SUPFAM" id="SSF102198">
    <property type="entry name" value="Putative cyclase"/>
    <property type="match status" value="1"/>
</dbReference>